<dbReference type="AlphaFoldDB" id="A0A0L7LM28"/>
<evidence type="ECO:0000313" key="2">
    <source>
        <dbReference type="EMBL" id="KOB76256.1"/>
    </source>
</evidence>
<comment type="caution">
    <text evidence="2">The sequence shown here is derived from an EMBL/GenBank/DDBJ whole genome shotgun (WGS) entry which is preliminary data.</text>
</comment>
<gene>
    <name evidence="2" type="ORF">OBRU01_06251</name>
</gene>
<keyword evidence="3" id="KW-1185">Reference proteome</keyword>
<evidence type="ECO:0000313" key="3">
    <source>
        <dbReference type="Proteomes" id="UP000037510"/>
    </source>
</evidence>
<feature type="region of interest" description="Disordered" evidence="1">
    <location>
        <begin position="1"/>
        <end position="29"/>
    </location>
</feature>
<feature type="compositionally biased region" description="Acidic residues" evidence="1">
    <location>
        <begin position="15"/>
        <end position="24"/>
    </location>
</feature>
<reference evidence="2 3" key="1">
    <citation type="journal article" date="2015" name="Genome Biol. Evol.">
        <title>The genome of winter moth (Operophtera brumata) provides a genomic perspective on sexual dimorphism and phenology.</title>
        <authorList>
            <person name="Derks M.F."/>
            <person name="Smit S."/>
            <person name="Salis L."/>
            <person name="Schijlen E."/>
            <person name="Bossers A."/>
            <person name="Mateman C."/>
            <person name="Pijl A.S."/>
            <person name="de Ridder D."/>
            <person name="Groenen M.A."/>
            <person name="Visser M.E."/>
            <person name="Megens H.J."/>
        </authorList>
    </citation>
    <scope>NUCLEOTIDE SEQUENCE [LARGE SCALE GENOMIC DNA]</scope>
    <source>
        <strain evidence="2">WM2013NL</strain>
        <tissue evidence="2">Head and thorax</tissue>
    </source>
</reference>
<sequence length="111" mass="12967">MSKSQIKKWLRNEPTEDVENENEDITNNQASVVEKELEHVLEKKSSVFEKPHLEKFGQNDFLVMDTELEDKFVTVIPNAIFYNVEKKCVNWLDDCSLQGIRDRLLRGVKSP</sequence>
<dbReference type="Proteomes" id="UP000037510">
    <property type="component" value="Unassembled WGS sequence"/>
</dbReference>
<name>A0A0L7LM28_OPEBR</name>
<organism evidence="2 3">
    <name type="scientific">Operophtera brumata</name>
    <name type="common">Winter moth</name>
    <name type="synonym">Phalaena brumata</name>
    <dbReference type="NCBI Taxonomy" id="104452"/>
    <lineage>
        <taxon>Eukaryota</taxon>
        <taxon>Metazoa</taxon>
        <taxon>Ecdysozoa</taxon>
        <taxon>Arthropoda</taxon>
        <taxon>Hexapoda</taxon>
        <taxon>Insecta</taxon>
        <taxon>Pterygota</taxon>
        <taxon>Neoptera</taxon>
        <taxon>Endopterygota</taxon>
        <taxon>Lepidoptera</taxon>
        <taxon>Glossata</taxon>
        <taxon>Ditrysia</taxon>
        <taxon>Geometroidea</taxon>
        <taxon>Geometridae</taxon>
        <taxon>Larentiinae</taxon>
        <taxon>Operophtera</taxon>
    </lineage>
</organism>
<accession>A0A0L7LM28</accession>
<proteinExistence type="predicted"/>
<dbReference type="OrthoDB" id="7290447at2759"/>
<protein>
    <submittedName>
        <fullName evidence="2">4-aminobutyraldehyde dehydrogenase</fullName>
    </submittedName>
</protein>
<dbReference type="EMBL" id="JTDY01000678">
    <property type="protein sequence ID" value="KOB76256.1"/>
    <property type="molecule type" value="Genomic_DNA"/>
</dbReference>
<evidence type="ECO:0000256" key="1">
    <source>
        <dbReference type="SAM" id="MobiDB-lite"/>
    </source>
</evidence>